<dbReference type="SUPFAM" id="SSF159888">
    <property type="entry name" value="YdhG-like"/>
    <property type="match status" value="1"/>
</dbReference>
<feature type="domain" description="YdhG-like" evidence="1">
    <location>
        <begin position="40"/>
        <end position="127"/>
    </location>
</feature>
<dbReference type="AlphaFoldDB" id="A0A839K180"/>
<evidence type="ECO:0000259" key="1">
    <source>
        <dbReference type="Pfam" id="PF08818"/>
    </source>
</evidence>
<gene>
    <name evidence="2" type="ORF">H0486_10970</name>
</gene>
<dbReference type="InterPro" id="IPR014922">
    <property type="entry name" value="YdhG-like"/>
</dbReference>
<keyword evidence="3" id="KW-1185">Reference proteome</keyword>
<proteinExistence type="predicted"/>
<accession>A0A839K180</accession>
<sequence>MWKCDKCGREFKNLNQNHFCDEVVNSIDAYIAEQSDDIQPLLHQVRDTLRAVLPDAQERISWRMPTYWRKHNIIHFAAFKKHIGLYPGDKAMEHFADRLTEYKTSKGAVQFPYSKPLPLELIAEIAQWCYQTNNHH</sequence>
<evidence type="ECO:0000313" key="2">
    <source>
        <dbReference type="EMBL" id="MBB2183400.1"/>
    </source>
</evidence>
<name>A0A839K180_9FIRM</name>
<dbReference type="Pfam" id="PF08818">
    <property type="entry name" value="DUF1801"/>
    <property type="match status" value="1"/>
</dbReference>
<organism evidence="2 3">
    <name type="scientific">Variimorphobacter saccharofermentans</name>
    <dbReference type="NCBI Taxonomy" id="2755051"/>
    <lineage>
        <taxon>Bacteria</taxon>
        <taxon>Bacillati</taxon>
        <taxon>Bacillota</taxon>
        <taxon>Clostridia</taxon>
        <taxon>Lachnospirales</taxon>
        <taxon>Lachnospiraceae</taxon>
        <taxon>Variimorphobacter</taxon>
    </lineage>
</organism>
<dbReference type="Gene3D" id="3.90.1150.200">
    <property type="match status" value="1"/>
</dbReference>
<reference evidence="2 3" key="1">
    <citation type="submission" date="2020-07" db="EMBL/GenBank/DDBJ databases">
        <title>Characterization and genome sequencing of isolate MD1, a novel member within the family Lachnospiraceae.</title>
        <authorList>
            <person name="Rettenmaier R."/>
            <person name="Di Bello L."/>
            <person name="Zinser C."/>
            <person name="Scheitz K."/>
            <person name="Liebl W."/>
            <person name="Zverlov V."/>
        </authorList>
    </citation>
    <scope>NUCLEOTIDE SEQUENCE [LARGE SCALE GENOMIC DNA]</scope>
    <source>
        <strain evidence="2 3">MD1</strain>
    </source>
</reference>
<comment type="caution">
    <text evidence="2">The sequence shown here is derived from an EMBL/GenBank/DDBJ whole genome shotgun (WGS) entry which is preliminary data.</text>
</comment>
<dbReference type="EMBL" id="JACEGA010000001">
    <property type="protein sequence ID" value="MBB2183400.1"/>
    <property type="molecule type" value="Genomic_DNA"/>
</dbReference>
<evidence type="ECO:0000313" key="3">
    <source>
        <dbReference type="Proteomes" id="UP000574276"/>
    </source>
</evidence>
<protein>
    <submittedName>
        <fullName evidence="2">DUF1801 domain-containing protein</fullName>
    </submittedName>
</protein>
<dbReference type="Proteomes" id="UP000574276">
    <property type="component" value="Unassembled WGS sequence"/>
</dbReference>
<dbReference type="RefSeq" id="WP_228353058.1">
    <property type="nucleotide sequence ID" value="NZ_JACEGA010000001.1"/>
</dbReference>